<evidence type="ECO:0000313" key="4">
    <source>
        <dbReference type="Proteomes" id="UP001589692"/>
    </source>
</evidence>
<dbReference type="InterPro" id="IPR011650">
    <property type="entry name" value="Peptidase_M20_dimer"/>
</dbReference>
<sequence length="381" mass="40298">MFLSNQDVIELTAWRRKLHAMPEISGEEVATAEEVLGFLGETGPDRVVSGLGGTGVAVVYDSGAPGPAVMFRAELDALPIEEVGQPDHRSKIPGKGHMCGHDGHMAMLAALGRQFGRQRPKRGCAILLFQPAEETGAGAAAVIADEKFADLKPDYSFSLHNMPGLPLGHVWLKDGIANCASRGLRITLSGRTAHASMPETGISPVPAVANLMPALTGLGKGSIATEDLVLATVTHASVGEPAFGIAPGYAEVWVTLRSMTDAGMDSLVAAAEALVRGAASEGGLEYTLEYHDIFVHSENDRQAADLLRAAMDAEGVLHEPGETMRGSEDFGRFGSVSKSAMFFLGAGEDIPNLHNPNYDFPDDLISIGTRIFMRVARDILG</sequence>
<evidence type="ECO:0000313" key="3">
    <source>
        <dbReference type="EMBL" id="MFB9951818.1"/>
    </source>
</evidence>
<dbReference type="Proteomes" id="UP001589692">
    <property type="component" value="Unassembled WGS sequence"/>
</dbReference>
<dbReference type="Gene3D" id="3.30.70.360">
    <property type="match status" value="1"/>
</dbReference>
<dbReference type="Gene3D" id="3.40.630.10">
    <property type="entry name" value="Zn peptidases"/>
    <property type="match status" value="1"/>
</dbReference>
<keyword evidence="4" id="KW-1185">Reference proteome</keyword>
<evidence type="ECO:0000256" key="1">
    <source>
        <dbReference type="ARBA" id="ARBA00022801"/>
    </source>
</evidence>
<feature type="domain" description="Peptidase M20 dimerisation" evidence="2">
    <location>
        <begin position="180"/>
        <end position="280"/>
    </location>
</feature>
<keyword evidence="1" id="KW-0378">Hydrolase</keyword>
<accession>A0ABV6AR75</accession>
<dbReference type="EMBL" id="JBHMAA010000028">
    <property type="protein sequence ID" value="MFB9951818.1"/>
    <property type="molecule type" value="Genomic_DNA"/>
</dbReference>
<protein>
    <submittedName>
        <fullName evidence="3">Amidohydrolase</fullName>
    </submittedName>
</protein>
<proteinExistence type="predicted"/>
<dbReference type="SUPFAM" id="SSF55031">
    <property type="entry name" value="Bacterial exopeptidase dimerisation domain"/>
    <property type="match status" value="1"/>
</dbReference>
<dbReference type="NCBIfam" id="TIGR01891">
    <property type="entry name" value="amidohydrolases"/>
    <property type="match status" value="1"/>
</dbReference>
<comment type="caution">
    <text evidence="3">The sequence shown here is derived from an EMBL/GenBank/DDBJ whole genome shotgun (WGS) entry which is preliminary data.</text>
</comment>
<dbReference type="InterPro" id="IPR017439">
    <property type="entry name" value="Amidohydrolase"/>
</dbReference>
<dbReference type="PANTHER" id="PTHR11014">
    <property type="entry name" value="PEPTIDASE M20 FAMILY MEMBER"/>
    <property type="match status" value="1"/>
</dbReference>
<dbReference type="PIRSF" id="PIRSF005962">
    <property type="entry name" value="Pept_M20D_amidohydro"/>
    <property type="match status" value="1"/>
</dbReference>
<dbReference type="Pfam" id="PF01546">
    <property type="entry name" value="Peptidase_M20"/>
    <property type="match status" value="1"/>
</dbReference>
<dbReference type="InterPro" id="IPR036264">
    <property type="entry name" value="Bact_exopeptidase_dim_dom"/>
</dbReference>
<evidence type="ECO:0000259" key="2">
    <source>
        <dbReference type="Pfam" id="PF07687"/>
    </source>
</evidence>
<organism evidence="3 4">
    <name type="scientific">Rhizobium puerariae</name>
    <dbReference type="NCBI Taxonomy" id="1585791"/>
    <lineage>
        <taxon>Bacteria</taxon>
        <taxon>Pseudomonadati</taxon>
        <taxon>Pseudomonadota</taxon>
        <taxon>Alphaproteobacteria</taxon>
        <taxon>Hyphomicrobiales</taxon>
        <taxon>Rhizobiaceae</taxon>
        <taxon>Rhizobium/Agrobacterium group</taxon>
        <taxon>Rhizobium</taxon>
    </lineage>
</organism>
<reference evidence="3 4" key="1">
    <citation type="submission" date="2024-09" db="EMBL/GenBank/DDBJ databases">
        <authorList>
            <person name="Sun Q."/>
            <person name="Mori K."/>
        </authorList>
    </citation>
    <scope>NUCLEOTIDE SEQUENCE [LARGE SCALE GENOMIC DNA]</scope>
    <source>
        <strain evidence="3 4">TBRC 4938</strain>
    </source>
</reference>
<dbReference type="SUPFAM" id="SSF53187">
    <property type="entry name" value="Zn-dependent exopeptidases"/>
    <property type="match status" value="1"/>
</dbReference>
<dbReference type="InterPro" id="IPR002933">
    <property type="entry name" value="Peptidase_M20"/>
</dbReference>
<name>A0ABV6AR75_9HYPH</name>
<dbReference type="RefSeq" id="WP_377264631.1">
    <property type="nucleotide sequence ID" value="NZ_JBHMAA010000028.1"/>
</dbReference>
<dbReference type="PANTHER" id="PTHR11014:SF169">
    <property type="entry name" value="CLAN MH, FAMILY M20, PEPTIDASE T-LIKE METALLOPEPTIDASE"/>
    <property type="match status" value="1"/>
</dbReference>
<dbReference type="Pfam" id="PF07687">
    <property type="entry name" value="M20_dimer"/>
    <property type="match status" value="1"/>
</dbReference>
<gene>
    <name evidence="3" type="ORF">ACFFP0_23460</name>
</gene>